<dbReference type="OrthoDB" id="20902at2759"/>
<dbReference type="PANTHER" id="PTHR46396">
    <property type="entry name" value="PROTEIN O-LINKED-MANNOSE BETA-1,2-N-ACETYLGLUCOSAMINYLTRANSFERASE 1"/>
    <property type="match status" value="1"/>
</dbReference>
<dbReference type="STRING" id="361077.A0A151Z3L8"/>
<name>A0A151Z3L8_TIELA</name>
<dbReference type="GO" id="GO:0047223">
    <property type="term" value="F:beta-1,3-galactosyl-O-glycosyl-glycoprotein beta-1,3-N-acetylglucosaminyltransferase activity"/>
    <property type="evidence" value="ECO:0007669"/>
    <property type="project" value="TreeGrafter"/>
</dbReference>
<evidence type="ECO:0000313" key="3">
    <source>
        <dbReference type="Proteomes" id="UP000076078"/>
    </source>
</evidence>
<dbReference type="PROSITE" id="PS52031">
    <property type="entry name" value="GG_LECTIN"/>
    <property type="match status" value="1"/>
</dbReference>
<feature type="domain" description="ILEI/PANDER" evidence="1">
    <location>
        <begin position="36"/>
        <end position="121"/>
    </location>
</feature>
<reference evidence="2 3" key="1">
    <citation type="submission" date="2015-12" db="EMBL/GenBank/DDBJ databases">
        <title>Dictyostelia acquired genes for synthesis and detection of signals that induce cell-type specialization by lateral gene transfer from prokaryotes.</title>
        <authorList>
            <person name="Gloeckner G."/>
            <person name="Schaap P."/>
        </authorList>
    </citation>
    <scope>NUCLEOTIDE SEQUENCE [LARGE SCALE GENOMIC DNA]</scope>
    <source>
        <strain evidence="2 3">TK</strain>
    </source>
</reference>
<evidence type="ECO:0000313" key="2">
    <source>
        <dbReference type="EMBL" id="KYQ88538.1"/>
    </source>
</evidence>
<sequence length="1113" mass="124658">MTKLVNIKVVASNNIENSKIYWNEKEISEEYELKIGFNFFIKNRRCLMNQKFDLYTIDHVYEIEPFIHNLLTGTFVVCIAMGSDLRSLSDRELSALNSVGCYQITNGYRDANSFAMVGYKGLSMGSANESIASGSESTCSVSMQVSTKSNNEITMLENNILDVELFNHQNEFKMKLQWNGIELMDIDKVGTGLNIVIFNRELLIAEHRSFQTNKDDKESEFLVKFLNSVQSDQLVMMFNRGDITERISEEALHIIDAQFGSSYISEFKRAHSQGSWCMFTSKSRANALIENYLHGIAPLKMRYSPKPYSSEQSSTSISIGTCRQRYSAFENYYIIVNDSKLTKIPSDTNGFVLAVLDELTGLITYSKAFDLSKTTDIDEMTLYIDNSISVGSYVLLVSSKFDYSISTDQFKNLKDSVRSLGATRFHLVNQNLGYCLVGRKGASPGTVMESLEDGPCSIFTEVSPQVNYAKAFIEIRTQSCGNGKSSETLAGWARFQINGKPVTTDSKRGLNVLVMDQLSGNIVNFQVYDTWESESNSNRFAELIESLPQGRLVAIAVLDDAYQNLNNRARDAIKSLGSTMIDQLKSRDSYSIIGVKGGLKSQCTECHSPHSPTSCDKWFFIKDKETPIKGFEISIHSQGSENLGGNSKILINDSEVSMQYKPGLNVAYIDSQTLSTTTQSYETNTSLEEAQKFLKIVYSMPLGSLVLVSVHSNFGKVECKSTLYTALQMIGALKFHLLSTNGSYTLIGIRGASPGSALEHFDNSASASISSFIPMVPPSTNAPFILPVTLALAFAVTTYSIMLISISSRLPKSDNLPSIFHQPDSFSDSIPIKPRQPGQRVVRALFTGSHYKTWKNPIDPIEAQHSDSHENYIHHGGALVNNGYIQSDDIRIVDDHNTGYLIINDRPVKIGPSKTIISYYIKNWLTKDLLPGDTIYFSWSGHAYRHFPLNGEKPYPELQYTAFYTFNDDLDDITVGTALKGEDFQKLFADVPQGVNISISLGTCFAKGFIQSPVMNPIPPIRGQSISFCAVDENHYCKFVYKVPSVKYHSFIYEMTLELLEHHKSRTKKISYQKLFDKTVSTYMQRFPTSGIPYLVNLTNKDMKLLNFLDPLI</sequence>
<feature type="domain" description="ILEI/PANDER" evidence="1">
    <location>
        <begin position="192"/>
        <end position="282"/>
    </location>
</feature>
<dbReference type="InterPro" id="IPR052463">
    <property type="entry name" value="O-linked_mannose_GnT"/>
</dbReference>
<dbReference type="GO" id="GO:0016266">
    <property type="term" value="P:protein O-linked glycosylation via N-acetyl-galactosamine"/>
    <property type="evidence" value="ECO:0007669"/>
    <property type="project" value="TreeGrafter"/>
</dbReference>
<dbReference type="Pfam" id="PF15711">
    <property type="entry name" value="ILEI"/>
    <property type="match status" value="5"/>
</dbReference>
<dbReference type="PANTHER" id="PTHR46396:SF2">
    <property type="entry name" value="ILEI_PANDER DOMAIN-CONTAINING PROTEIN"/>
    <property type="match status" value="1"/>
</dbReference>
<dbReference type="Proteomes" id="UP000076078">
    <property type="component" value="Unassembled WGS sequence"/>
</dbReference>
<feature type="domain" description="ILEI/PANDER" evidence="1">
    <location>
        <begin position="663"/>
        <end position="752"/>
    </location>
</feature>
<dbReference type="Gene3D" id="3.40.50.1460">
    <property type="match status" value="1"/>
</dbReference>
<evidence type="ECO:0000259" key="1">
    <source>
        <dbReference type="Pfam" id="PF15711"/>
    </source>
</evidence>
<keyword evidence="3" id="KW-1185">Reference proteome</keyword>
<gene>
    <name evidence="2" type="ORF">DLAC_11262</name>
</gene>
<proteinExistence type="predicted"/>
<feature type="domain" description="ILEI/PANDER" evidence="1">
    <location>
        <begin position="508"/>
        <end position="598"/>
    </location>
</feature>
<feature type="domain" description="ILEI/PANDER" evidence="1">
    <location>
        <begin position="349"/>
        <end position="442"/>
    </location>
</feature>
<dbReference type="AlphaFoldDB" id="A0A151Z3L8"/>
<dbReference type="InterPro" id="IPR039477">
    <property type="entry name" value="ILEI/PANDER_dom"/>
</dbReference>
<organism evidence="2 3">
    <name type="scientific">Tieghemostelium lacteum</name>
    <name type="common">Slime mold</name>
    <name type="synonym">Dictyostelium lacteum</name>
    <dbReference type="NCBI Taxonomy" id="361077"/>
    <lineage>
        <taxon>Eukaryota</taxon>
        <taxon>Amoebozoa</taxon>
        <taxon>Evosea</taxon>
        <taxon>Eumycetozoa</taxon>
        <taxon>Dictyostelia</taxon>
        <taxon>Dictyosteliales</taxon>
        <taxon>Raperosteliaceae</taxon>
        <taxon>Tieghemostelium</taxon>
    </lineage>
</organism>
<dbReference type="OMA" id="RTINAHY"/>
<comment type="caution">
    <text evidence="2">The sequence shown here is derived from an EMBL/GenBank/DDBJ whole genome shotgun (WGS) entry which is preliminary data.</text>
</comment>
<dbReference type="EMBL" id="LODT01000051">
    <property type="protein sequence ID" value="KYQ88538.1"/>
    <property type="molecule type" value="Genomic_DNA"/>
</dbReference>
<dbReference type="GO" id="GO:0000139">
    <property type="term" value="C:Golgi membrane"/>
    <property type="evidence" value="ECO:0007669"/>
    <property type="project" value="TreeGrafter"/>
</dbReference>
<accession>A0A151Z3L8</accession>
<protein>
    <recommendedName>
        <fullName evidence="1">ILEI/PANDER domain-containing protein</fullName>
    </recommendedName>
</protein>
<dbReference type="InParanoid" id="A0A151Z3L8"/>